<reference evidence="17 18" key="1">
    <citation type="submission" date="2016-10" db="EMBL/GenBank/DDBJ databases">
        <authorList>
            <person name="de Groot N.N."/>
        </authorList>
    </citation>
    <scope>NUCLEOTIDE SEQUENCE [LARGE SCALE GENOMIC DNA]</scope>
    <source>
        <strain evidence="17 18">CGMCC 1.9157</strain>
    </source>
</reference>
<dbReference type="STRING" id="655353.SAMN04488056_102456"/>
<feature type="binding site" evidence="15">
    <location>
        <position position="361"/>
    </location>
    <ligand>
        <name>Zn(2+)</name>
        <dbReference type="ChEBI" id="CHEBI:29105"/>
        <label>2</label>
    </ligand>
</feature>
<feature type="binding site" evidence="15">
    <location>
        <position position="143"/>
    </location>
    <ligand>
        <name>Zn(2+)</name>
        <dbReference type="ChEBI" id="CHEBI:29105"/>
        <label>2</label>
    </ligand>
</feature>
<dbReference type="GO" id="GO:0006526">
    <property type="term" value="P:L-arginine biosynthetic process"/>
    <property type="evidence" value="ECO:0007669"/>
    <property type="project" value="TreeGrafter"/>
</dbReference>
<dbReference type="SUPFAM" id="SSF53187">
    <property type="entry name" value="Zn-dependent exopeptidases"/>
    <property type="match status" value="1"/>
</dbReference>
<keyword evidence="7 15" id="KW-0479">Metal-binding</keyword>
<evidence type="ECO:0000313" key="18">
    <source>
        <dbReference type="Proteomes" id="UP000199236"/>
    </source>
</evidence>
<evidence type="ECO:0000256" key="4">
    <source>
        <dbReference type="ARBA" id="ARBA00011921"/>
    </source>
</evidence>
<feature type="active site" description="Proton acceptor" evidence="15">
    <location>
        <position position="142"/>
    </location>
</feature>
<dbReference type="EMBL" id="FOVR01000002">
    <property type="protein sequence ID" value="SFN93609.1"/>
    <property type="molecule type" value="Genomic_DNA"/>
</dbReference>
<evidence type="ECO:0000256" key="13">
    <source>
        <dbReference type="ARBA" id="ARBA00031891"/>
    </source>
</evidence>
<dbReference type="PROSITE" id="PS00758">
    <property type="entry name" value="ARGE_DAPE_CPG2_1"/>
    <property type="match status" value="1"/>
</dbReference>
<dbReference type="Pfam" id="PF07687">
    <property type="entry name" value="M20_dimer"/>
    <property type="match status" value="1"/>
</dbReference>
<dbReference type="InterPro" id="IPR036264">
    <property type="entry name" value="Bact_exopeptidase_dim_dom"/>
</dbReference>
<comment type="similarity">
    <text evidence="2 15">Belongs to the peptidase M20A family. DapE subfamily.</text>
</comment>
<evidence type="ECO:0000256" key="6">
    <source>
        <dbReference type="ARBA" id="ARBA00022605"/>
    </source>
</evidence>
<dbReference type="Pfam" id="PF01546">
    <property type="entry name" value="Peptidase_M20"/>
    <property type="match status" value="1"/>
</dbReference>
<keyword evidence="9 15" id="KW-0862">Zinc</keyword>
<comment type="catalytic activity">
    <reaction evidence="14 15">
        <text>N-succinyl-(2S,6S)-2,6-diaminopimelate + H2O = (2S,6S)-2,6-diaminopimelate + succinate</text>
        <dbReference type="Rhea" id="RHEA:22608"/>
        <dbReference type="ChEBI" id="CHEBI:15377"/>
        <dbReference type="ChEBI" id="CHEBI:30031"/>
        <dbReference type="ChEBI" id="CHEBI:57609"/>
        <dbReference type="ChEBI" id="CHEBI:58087"/>
        <dbReference type="EC" id="3.5.1.18"/>
    </reaction>
</comment>
<gene>
    <name evidence="15" type="primary">dapE</name>
    <name evidence="17" type="ORF">SAMN04488056_102456</name>
</gene>
<dbReference type="PANTHER" id="PTHR43808:SF31">
    <property type="entry name" value="N-ACETYL-L-CITRULLINE DEACETYLASE"/>
    <property type="match status" value="1"/>
</dbReference>
<dbReference type="NCBIfam" id="NF009557">
    <property type="entry name" value="PRK13009.1"/>
    <property type="match status" value="1"/>
</dbReference>
<accession>A0A1I5D311</accession>
<dbReference type="InterPro" id="IPR001261">
    <property type="entry name" value="ArgE/DapE_CS"/>
</dbReference>
<dbReference type="Gene3D" id="3.40.630.10">
    <property type="entry name" value="Zn peptidases"/>
    <property type="match status" value="2"/>
</dbReference>
<proteinExistence type="inferred from homology"/>
<evidence type="ECO:0000256" key="2">
    <source>
        <dbReference type="ARBA" id="ARBA00006746"/>
    </source>
</evidence>
<protein>
    <recommendedName>
        <fullName evidence="5 15">Succinyl-diaminopimelate desuccinylase</fullName>
        <shortName evidence="15">SDAP desuccinylase</shortName>
        <ecNumber evidence="4 15">3.5.1.18</ecNumber>
    </recommendedName>
    <alternativeName>
        <fullName evidence="13 15">N-succinyl-LL-2,6-diaminoheptanedioate amidohydrolase</fullName>
    </alternativeName>
</protein>
<dbReference type="CDD" id="cd03891">
    <property type="entry name" value="M20_DapE_proteobac"/>
    <property type="match status" value="1"/>
</dbReference>
<dbReference type="Proteomes" id="UP000199236">
    <property type="component" value="Unassembled WGS sequence"/>
</dbReference>
<dbReference type="OrthoDB" id="9809784at2"/>
<evidence type="ECO:0000256" key="11">
    <source>
        <dbReference type="ARBA" id="ARBA00023154"/>
    </source>
</evidence>
<evidence type="ECO:0000313" key="17">
    <source>
        <dbReference type="EMBL" id="SFN93609.1"/>
    </source>
</evidence>
<keyword evidence="18" id="KW-1185">Reference proteome</keyword>
<evidence type="ECO:0000256" key="14">
    <source>
        <dbReference type="ARBA" id="ARBA00051301"/>
    </source>
</evidence>
<dbReference type="InterPro" id="IPR011650">
    <property type="entry name" value="Peptidase_M20_dimer"/>
</dbReference>
<dbReference type="InterPro" id="IPR050072">
    <property type="entry name" value="Peptidase_M20A"/>
</dbReference>
<feature type="binding site" evidence="15">
    <location>
        <position position="75"/>
    </location>
    <ligand>
        <name>Zn(2+)</name>
        <dbReference type="ChEBI" id="CHEBI:29105"/>
        <label>1</label>
    </ligand>
</feature>
<keyword evidence="6 15" id="KW-0028">Amino-acid biosynthesis</keyword>
<keyword evidence="11 15" id="KW-0457">Lysine biosynthesis</keyword>
<keyword evidence="12 15" id="KW-0170">Cobalt</keyword>
<evidence type="ECO:0000256" key="5">
    <source>
        <dbReference type="ARBA" id="ARBA00022391"/>
    </source>
</evidence>
<dbReference type="InterPro" id="IPR005941">
    <property type="entry name" value="DapE_proteobac"/>
</dbReference>
<comment type="pathway">
    <text evidence="1 15">Amino-acid biosynthesis; L-lysine biosynthesis via DAP pathway; LL-2,6-diaminopimelate from (S)-tetrahydrodipicolinate (succinylase route): step 3/3.</text>
</comment>
<comment type="function">
    <text evidence="15">Catalyzes the hydrolysis of N-succinyl-L,L-diaminopimelic acid (SDAP), forming succinate and LL-2,6-diaminopimelate (DAP), an intermediate involved in the bacterial biosynthesis of lysine and meso-diaminopimelic acid, an essential component of bacterial cell walls.</text>
</comment>
<dbReference type="AlphaFoldDB" id="A0A1I5D311"/>
<dbReference type="EC" id="3.5.1.18" evidence="4 15"/>
<feature type="active site" evidence="15">
    <location>
        <position position="77"/>
    </location>
</feature>
<dbReference type="GO" id="GO:0009014">
    <property type="term" value="F:succinyl-diaminopimelate desuccinylase activity"/>
    <property type="evidence" value="ECO:0007669"/>
    <property type="project" value="UniProtKB-UniRule"/>
</dbReference>
<dbReference type="SUPFAM" id="SSF55031">
    <property type="entry name" value="Bacterial exopeptidase dimerisation domain"/>
    <property type="match status" value="1"/>
</dbReference>
<evidence type="ECO:0000256" key="8">
    <source>
        <dbReference type="ARBA" id="ARBA00022801"/>
    </source>
</evidence>
<evidence type="ECO:0000259" key="16">
    <source>
        <dbReference type="Pfam" id="PF07687"/>
    </source>
</evidence>
<feature type="binding site" evidence="15">
    <location>
        <position position="171"/>
    </location>
    <ligand>
        <name>Zn(2+)</name>
        <dbReference type="ChEBI" id="CHEBI:29105"/>
        <label>1</label>
    </ligand>
</feature>
<feature type="binding site" evidence="15">
    <location>
        <position position="108"/>
    </location>
    <ligand>
        <name>Zn(2+)</name>
        <dbReference type="ChEBI" id="CHEBI:29105"/>
        <label>2</label>
    </ligand>
</feature>
<dbReference type="GO" id="GO:0008777">
    <property type="term" value="F:acetylornithine deacetylase activity"/>
    <property type="evidence" value="ECO:0007669"/>
    <property type="project" value="TreeGrafter"/>
</dbReference>
<dbReference type="UniPathway" id="UPA00034">
    <property type="reaction ID" value="UER00021"/>
</dbReference>
<feature type="domain" description="Peptidase M20 dimerisation" evidence="16">
    <location>
        <begin position="184"/>
        <end position="284"/>
    </location>
</feature>
<dbReference type="PANTHER" id="PTHR43808">
    <property type="entry name" value="ACETYLORNITHINE DEACETYLASE"/>
    <property type="match status" value="1"/>
</dbReference>
<keyword evidence="8 15" id="KW-0378">Hydrolase</keyword>
<name>A0A1I5D311_9HYPH</name>
<evidence type="ECO:0000256" key="1">
    <source>
        <dbReference type="ARBA" id="ARBA00005130"/>
    </source>
</evidence>
<comment type="subunit">
    <text evidence="3 15">Homodimer.</text>
</comment>
<organism evidence="17 18">
    <name type="scientific">Cohaesibacter marisflavi</name>
    <dbReference type="NCBI Taxonomy" id="655353"/>
    <lineage>
        <taxon>Bacteria</taxon>
        <taxon>Pseudomonadati</taxon>
        <taxon>Pseudomonadota</taxon>
        <taxon>Alphaproteobacteria</taxon>
        <taxon>Hyphomicrobiales</taxon>
        <taxon>Cohaesibacteraceae</taxon>
    </lineage>
</organism>
<dbReference type="InterPro" id="IPR002933">
    <property type="entry name" value="Peptidase_M20"/>
</dbReference>
<evidence type="ECO:0000256" key="15">
    <source>
        <dbReference type="HAMAP-Rule" id="MF_01690"/>
    </source>
</evidence>
<dbReference type="HAMAP" id="MF_01690">
    <property type="entry name" value="DapE"/>
    <property type="match status" value="1"/>
</dbReference>
<evidence type="ECO:0000256" key="10">
    <source>
        <dbReference type="ARBA" id="ARBA00022915"/>
    </source>
</evidence>
<dbReference type="NCBIfam" id="TIGR01246">
    <property type="entry name" value="dapE_proteo"/>
    <property type="match status" value="1"/>
</dbReference>
<dbReference type="PROSITE" id="PS00759">
    <property type="entry name" value="ARGE_DAPE_CPG2_2"/>
    <property type="match status" value="1"/>
</dbReference>
<sequence length="389" mass="41722">MTKAPTATDLASALIQCPSVTPAEAGVLTLLDDLLSPFGFEVHRPTFSQDGYPDVENMFAKISGGEGPHLAFAGHVDVVPVGEESMWQQPPFCGAVKDGKLYGRGAADMKGGVAAFVAAALRYVETHGAPKGTVSFVLTGDEEGPAVNGTVKLMQWAAERGEKFTDSVLGEPTNPNSMGDMIKVGRRGSQSGTVTISGKQGHVAYPHLANNPVPVLAKIVEHVSAQTLDEGTDFFQPSNLEFISFDVGNPAWNVIPEQASARFNVRFNDLWTAETLGQFVTKHATDCLSGGAFKLSVSLEADGSEAFLTRSDSLIDRFSKAVETVTGKVPELSTGGGTSDARFIKNYCPVIEFGLVGQTMHMVDEHVAVADIEQLAEVYYEFMMQYFER</sequence>
<evidence type="ECO:0000256" key="9">
    <source>
        <dbReference type="ARBA" id="ARBA00022833"/>
    </source>
</evidence>
<comment type="cofactor">
    <cofactor evidence="15">
        <name>Zn(2+)</name>
        <dbReference type="ChEBI" id="CHEBI:29105"/>
    </cofactor>
    <cofactor evidence="15">
        <name>Co(2+)</name>
        <dbReference type="ChEBI" id="CHEBI:48828"/>
    </cofactor>
    <text evidence="15">Binds 2 Zn(2+) or Co(2+) ions per subunit.</text>
</comment>
<dbReference type="GO" id="GO:0019877">
    <property type="term" value="P:diaminopimelate biosynthetic process"/>
    <property type="evidence" value="ECO:0007669"/>
    <property type="project" value="UniProtKB-UniRule"/>
</dbReference>
<dbReference type="GO" id="GO:0009089">
    <property type="term" value="P:lysine biosynthetic process via diaminopimelate"/>
    <property type="evidence" value="ECO:0007669"/>
    <property type="project" value="UniProtKB-UniRule"/>
</dbReference>
<evidence type="ECO:0000256" key="3">
    <source>
        <dbReference type="ARBA" id="ARBA00011738"/>
    </source>
</evidence>
<evidence type="ECO:0000256" key="7">
    <source>
        <dbReference type="ARBA" id="ARBA00022723"/>
    </source>
</evidence>
<keyword evidence="10 15" id="KW-0220">Diaminopimelate biosynthesis</keyword>
<evidence type="ECO:0000256" key="12">
    <source>
        <dbReference type="ARBA" id="ARBA00023285"/>
    </source>
</evidence>
<dbReference type="GO" id="GO:0008270">
    <property type="term" value="F:zinc ion binding"/>
    <property type="evidence" value="ECO:0007669"/>
    <property type="project" value="UniProtKB-UniRule"/>
</dbReference>
<feature type="binding site" evidence="15">
    <location>
        <position position="108"/>
    </location>
    <ligand>
        <name>Zn(2+)</name>
        <dbReference type="ChEBI" id="CHEBI:29105"/>
        <label>1</label>
    </ligand>
</feature>
<dbReference type="GO" id="GO:0050897">
    <property type="term" value="F:cobalt ion binding"/>
    <property type="evidence" value="ECO:0007669"/>
    <property type="project" value="UniProtKB-UniRule"/>
</dbReference>
<dbReference type="RefSeq" id="WP_090069903.1">
    <property type="nucleotide sequence ID" value="NZ_FOVR01000002.1"/>
</dbReference>